<organism evidence="3 4">
    <name type="scientific">Halocaridina rubra</name>
    <name type="common">Hawaiian red shrimp</name>
    <dbReference type="NCBI Taxonomy" id="373956"/>
    <lineage>
        <taxon>Eukaryota</taxon>
        <taxon>Metazoa</taxon>
        <taxon>Ecdysozoa</taxon>
        <taxon>Arthropoda</taxon>
        <taxon>Crustacea</taxon>
        <taxon>Multicrustacea</taxon>
        <taxon>Malacostraca</taxon>
        <taxon>Eumalacostraca</taxon>
        <taxon>Eucarida</taxon>
        <taxon>Decapoda</taxon>
        <taxon>Pleocyemata</taxon>
        <taxon>Caridea</taxon>
        <taxon>Atyoidea</taxon>
        <taxon>Atyidae</taxon>
        <taxon>Halocaridina</taxon>
    </lineage>
</organism>
<feature type="chain" id="PRO_5042911582" evidence="2">
    <location>
        <begin position="27"/>
        <end position="149"/>
    </location>
</feature>
<feature type="region of interest" description="Disordered" evidence="1">
    <location>
        <begin position="63"/>
        <end position="85"/>
    </location>
</feature>
<dbReference type="AlphaFoldDB" id="A0AAN8XBW9"/>
<keyword evidence="2" id="KW-0732">Signal</keyword>
<reference evidence="3 4" key="1">
    <citation type="submission" date="2023-11" db="EMBL/GenBank/DDBJ databases">
        <title>Halocaridina rubra genome assembly.</title>
        <authorList>
            <person name="Smith C."/>
        </authorList>
    </citation>
    <scope>NUCLEOTIDE SEQUENCE [LARGE SCALE GENOMIC DNA]</scope>
    <source>
        <strain evidence="3">EP-1</strain>
        <tissue evidence="3">Whole</tissue>
    </source>
</reference>
<evidence type="ECO:0000313" key="4">
    <source>
        <dbReference type="Proteomes" id="UP001381693"/>
    </source>
</evidence>
<dbReference type="EMBL" id="JAXCGZ010005018">
    <property type="protein sequence ID" value="KAK7081391.1"/>
    <property type="molecule type" value="Genomic_DNA"/>
</dbReference>
<protein>
    <submittedName>
        <fullName evidence="3">Uncharacterized protein</fullName>
    </submittedName>
</protein>
<keyword evidence="4" id="KW-1185">Reference proteome</keyword>
<accession>A0AAN8XBW9</accession>
<evidence type="ECO:0000256" key="1">
    <source>
        <dbReference type="SAM" id="MobiDB-lite"/>
    </source>
</evidence>
<comment type="caution">
    <text evidence="3">The sequence shown here is derived from an EMBL/GenBank/DDBJ whole genome shotgun (WGS) entry which is preliminary data.</text>
</comment>
<gene>
    <name evidence="3" type="ORF">SK128_005603</name>
</gene>
<evidence type="ECO:0000256" key="2">
    <source>
        <dbReference type="SAM" id="SignalP"/>
    </source>
</evidence>
<dbReference type="Proteomes" id="UP001381693">
    <property type="component" value="Unassembled WGS sequence"/>
</dbReference>
<name>A0AAN8XBW9_HALRR</name>
<proteinExistence type="predicted"/>
<evidence type="ECO:0000313" key="3">
    <source>
        <dbReference type="EMBL" id="KAK7081391.1"/>
    </source>
</evidence>
<feature type="signal peptide" evidence="2">
    <location>
        <begin position="1"/>
        <end position="26"/>
    </location>
</feature>
<sequence length="149" mass="16573">MGWYPSTSIRLVMLISLGYIWQCSLAQHLENDLQSLLNDIDVNNHANPLEGDDDFEVELFYKPDDDISDGKSSGKTAPLPSPVARGSNAVGVRRLWGVADTQTPVGRLFSYPIPDDAFEGDIVKYQVSIVRARKSCCWIKALVENSSRK</sequence>